<dbReference type="RefSeq" id="WP_173315730.1">
    <property type="nucleotide sequence ID" value="NZ_JAXEIU010000038.1"/>
</dbReference>
<comment type="pathway">
    <text evidence="1 8">Amino-acid biosynthesis; L-tryptophan biosynthesis; L-tryptophan from chorismate: step 5/5.</text>
</comment>
<evidence type="ECO:0000256" key="9">
    <source>
        <dbReference type="RuleBase" id="RU003662"/>
    </source>
</evidence>
<dbReference type="SUPFAM" id="SSF51366">
    <property type="entry name" value="Ribulose-phoshate binding barrel"/>
    <property type="match status" value="1"/>
</dbReference>
<proteinExistence type="inferred from homology"/>
<dbReference type="EC" id="4.2.1.20" evidence="8"/>
<evidence type="ECO:0000256" key="4">
    <source>
        <dbReference type="ARBA" id="ARBA00022822"/>
    </source>
</evidence>
<dbReference type="PANTHER" id="PTHR43406">
    <property type="entry name" value="TRYPTOPHAN SYNTHASE, ALPHA CHAIN"/>
    <property type="match status" value="1"/>
</dbReference>
<evidence type="ECO:0000256" key="2">
    <source>
        <dbReference type="ARBA" id="ARBA00011270"/>
    </source>
</evidence>
<dbReference type="InterPro" id="IPR013785">
    <property type="entry name" value="Aldolase_TIM"/>
</dbReference>
<evidence type="ECO:0000313" key="11">
    <source>
        <dbReference type="Proteomes" id="UP000245523"/>
    </source>
</evidence>
<comment type="similarity">
    <text evidence="8 9">Belongs to the TrpA family.</text>
</comment>
<dbReference type="PANTHER" id="PTHR43406:SF1">
    <property type="entry name" value="TRYPTOPHAN SYNTHASE ALPHA CHAIN, CHLOROPLASTIC"/>
    <property type="match status" value="1"/>
</dbReference>
<feature type="active site" description="Proton acceptor" evidence="8">
    <location>
        <position position="47"/>
    </location>
</feature>
<keyword evidence="4 8" id="KW-0822">Tryptophan biosynthesis</keyword>
<feature type="active site" description="Proton acceptor" evidence="8">
    <location>
        <position position="36"/>
    </location>
</feature>
<dbReference type="InterPro" id="IPR011060">
    <property type="entry name" value="RibuloseP-bd_barrel"/>
</dbReference>
<keyword evidence="3 8" id="KW-0028">Amino-acid biosynthesis</keyword>
<dbReference type="Gene3D" id="3.20.20.70">
    <property type="entry name" value="Aldolase class I"/>
    <property type="match status" value="1"/>
</dbReference>
<sequence length="250" mass="26569">MSKIKLMSHLVAGYPTDEIAFTVASAMVKGGADILEVQLAFSDPSADGPAIQGACTEVLSRSYRVKDGFHFIAKLRKAFPQTTIYLMSYGSLVYTPGVEAFCKMASEAGVNGLIIPDLPFDCDEGLTAACKKYGMENIPVASPSMSDERLSKMAHAGFKYIYGSLRVGITGTQTDIDQATLTFLSKVGAGGSKVYGGFGISRGEQSKAIADHVDAVIAGSVFVRLINEYAKDPQALSQAIEAKAKELSNQ</sequence>
<organism evidence="10 11">
    <name type="scientific">Hallerella porci</name>
    <dbReference type="NCBI Taxonomy" id="1945871"/>
    <lineage>
        <taxon>Bacteria</taxon>
        <taxon>Pseudomonadati</taxon>
        <taxon>Fibrobacterota</taxon>
        <taxon>Fibrobacteria</taxon>
        <taxon>Fibrobacterales</taxon>
        <taxon>Fibrobacteraceae</taxon>
        <taxon>Hallerella</taxon>
    </lineage>
</organism>
<dbReference type="Proteomes" id="UP000245523">
    <property type="component" value="Unassembled WGS sequence"/>
</dbReference>
<evidence type="ECO:0000313" key="10">
    <source>
        <dbReference type="EMBL" id="PWL04227.1"/>
    </source>
</evidence>
<dbReference type="HAMAP" id="MF_00131">
    <property type="entry name" value="Trp_synth_alpha"/>
    <property type="match status" value="1"/>
</dbReference>
<evidence type="ECO:0000256" key="1">
    <source>
        <dbReference type="ARBA" id="ARBA00004733"/>
    </source>
</evidence>
<keyword evidence="11" id="KW-1185">Reference proteome</keyword>
<keyword evidence="5 8" id="KW-0057">Aromatic amino acid biosynthesis</keyword>
<dbReference type="CDD" id="cd04724">
    <property type="entry name" value="Tryptophan_synthase_alpha"/>
    <property type="match status" value="1"/>
</dbReference>
<comment type="subunit">
    <text evidence="2 8">Tetramer of two alpha and two beta chains.</text>
</comment>
<name>A0ABX5LPG7_9BACT</name>
<protein>
    <recommendedName>
        <fullName evidence="8">Tryptophan synthase alpha chain</fullName>
        <ecNumber evidence="8">4.2.1.20</ecNumber>
    </recommendedName>
</protein>
<evidence type="ECO:0000256" key="3">
    <source>
        <dbReference type="ARBA" id="ARBA00022605"/>
    </source>
</evidence>
<dbReference type="Pfam" id="PF00290">
    <property type="entry name" value="Trp_syntA"/>
    <property type="match status" value="1"/>
</dbReference>
<evidence type="ECO:0000256" key="7">
    <source>
        <dbReference type="ARBA" id="ARBA00049047"/>
    </source>
</evidence>
<dbReference type="EMBL" id="QGHD01000001">
    <property type="protein sequence ID" value="PWL04227.1"/>
    <property type="molecule type" value="Genomic_DNA"/>
</dbReference>
<evidence type="ECO:0000256" key="5">
    <source>
        <dbReference type="ARBA" id="ARBA00023141"/>
    </source>
</evidence>
<dbReference type="NCBIfam" id="TIGR00262">
    <property type="entry name" value="trpA"/>
    <property type="match status" value="1"/>
</dbReference>
<accession>A0ABX5LPG7</accession>
<keyword evidence="6 8" id="KW-0456">Lyase</keyword>
<evidence type="ECO:0000256" key="6">
    <source>
        <dbReference type="ARBA" id="ARBA00023239"/>
    </source>
</evidence>
<comment type="catalytic activity">
    <reaction evidence="7 8">
        <text>(1S,2R)-1-C-(indol-3-yl)glycerol 3-phosphate + L-serine = D-glyceraldehyde 3-phosphate + L-tryptophan + H2O</text>
        <dbReference type="Rhea" id="RHEA:10532"/>
        <dbReference type="ChEBI" id="CHEBI:15377"/>
        <dbReference type="ChEBI" id="CHEBI:33384"/>
        <dbReference type="ChEBI" id="CHEBI:57912"/>
        <dbReference type="ChEBI" id="CHEBI:58866"/>
        <dbReference type="ChEBI" id="CHEBI:59776"/>
        <dbReference type="EC" id="4.2.1.20"/>
    </reaction>
</comment>
<evidence type="ECO:0000256" key="8">
    <source>
        <dbReference type="HAMAP-Rule" id="MF_00131"/>
    </source>
</evidence>
<gene>
    <name evidence="8" type="primary">trpA</name>
    <name evidence="10" type="ORF">B0H50_101241</name>
</gene>
<reference evidence="10 11" key="1">
    <citation type="submission" date="2018-05" db="EMBL/GenBank/DDBJ databases">
        <title>Animal gut microbial communities from fecal samples from Wisconsin, USA.</title>
        <authorList>
            <person name="Neumann A."/>
        </authorList>
    </citation>
    <scope>NUCLEOTIDE SEQUENCE [LARGE SCALE GENOMIC DNA]</scope>
    <source>
        <strain evidence="10 11">UWS4</strain>
    </source>
</reference>
<comment type="function">
    <text evidence="8">The alpha subunit is responsible for the aldol cleavage of indoleglycerol phosphate to indole and glyceraldehyde 3-phosphate.</text>
</comment>
<dbReference type="InterPro" id="IPR002028">
    <property type="entry name" value="Trp_synthase_suA"/>
</dbReference>
<comment type="caution">
    <text evidence="10">The sequence shown here is derived from an EMBL/GenBank/DDBJ whole genome shotgun (WGS) entry which is preliminary data.</text>
</comment>